<sequence>MATVPDARRVDDRSFNTRSSNASSPICTLQSPQYRILTTATSTSASTSPTPVHSYLRLYNLYTRFPPASAVVSLNHTPNRSFSAGIQCYPTSASPMAATPPAATIPTASTRTSAIPTWTTAIQRPLLFQPPRVVCAERSYSTGTTLRNMRNTPPGSPPPHSPPHNSPPGETTCDCAITADVATWLLRHLRMVTMFVCNNESVMNRGYDDEVSSHQFSTLSSMSANHGGVEIGVSTPALTLNRRVDPAMFPARPPPSHAPQVRITSIYGETVHTALPRSLPLPVRSESFRLRDAPQHSPVTIGSRVGSVSGGLSGKAYSRIFVLSSAGVDEN</sequence>
<keyword evidence="3" id="KW-1185">Reference proteome</keyword>
<accession>A0A4S2MIN3</accession>
<gene>
    <name evidence="2" type="ORF">EX30DRAFT_367155</name>
</gene>
<dbReference type="Proteomes" id="UP000298138">
    <property type="component" value="Unassembled WGS sequence"/>
</dbReference>
<feature type="compositionally biased region" description="Polar residues" evidence="1">
    <location>
        <begin position="141"/>
        <end position="151"/>
    </location>
</feature>
<proteinExistence type="predicted"/>
<evidence type="ECO:0000313" key="3">
    <source>
        <dbReference type="Proteomes" id="UP000298138"/>
    </source>
</evidence>
<feature type="region of interest" description="Disordered" evidence="1">
    <location>
        <begin position="1"/>
        <end position="24"/>
    </location>
</feature>
<name>A0A4S2MIN3_9PEZI</name>
<feature type="compositionally biased region" description="Basic and acidic residues" evidence="1">
    <location>
        <begin position="1"/>
        <end position="15"/>
    </location>
</feature>
<dbReference type="InParanoid" id="A0A4S2MIN3"/>
<evidence type="ECO:0000256" key="1">
    <source>
        <dbReference type="SAM" id="MobiDB-lite"/>
    </source>
</evidence>
<feature type="region of interest" description="Disordered" evidence="1">
    <location>
        <begin position="141"/>
        <end position="170"/>
    </location>
</feature>
<dbReference type="EMBL" id="ML220166">
    <property type="protein sequence ID" value="TGZ76801.1"/>
    <property type="molecule type" value="Genomic_DNA"/>
</dbReference>
<feature type="compositionally biased region" description="Pro residues" evidence="1">
    <location>
        <begin position="154"/>
        <end position="166"/>
    </location>
</feature>
<dbReference type="AlphaFoldDB" id="A0A4S2MIN3"/>
<protein>
    <submittedName>
        <fullName evidence="2">Uncharacterized protein</fullName>
    </submittedName>
</protein>
<reference evidence="2 3" key="1">
    <citation type="submission" date="2019-04" db="EMBL/GenBank/DDBJ databases">
        <title>Comparative genomics and transcriptomics to analyze fruiting body development in filamentous ascomycetes.</title>
        <authorList>
            <consortium name="DOE Joint Genome Institute"/>
            <person name="Lutkenhaus R."/>
            <person name="Traeger S."/>
            <person name="Breuer J."/>
            <person name="Kuo A."/>
            <person name="Lipzen A."/>
            <person name="Pangilinan J."/>
            <person name="Dilworth D."/>
            <person name="Sandor L."/>
            <person name="Poggeler S."/>
            <person name="Barry K."/>
            <person name="Grigoriev I.V."/>
            <person name="Nowrousian M."/>
        </authorList>
    </citation>
    <scope>NUCLEOTIDE SEQUENCE [LARGE SCALE GENOMIC DNA]</scope>
    <source>
        <strain evidence="2 3">CBS 389.68</strain>
    </source>
</reference>
<organism evidence="2 3">
    <name type="scientific">Ascodesmis nigricans</name>
    <dbReference type="NCBI Taxonomy" id="341454"/>
    <lineage>
        <taxon>Eukaryota</taxon>
        <taxon>Fungi</taxon>
        <taxon>Dikarya</taxon>
        <taxon>Ascomycota</taxon>
        <taxon>Pezizomycotina</taxon>
        <taxon>Pezizomycetes</taxon>
        <taxon>Pezizales</taxon>
        <taxon>Ascodesmidaceae</taxon>
        <taxon>Ascodesmis</taxon>
    </lineage>
</organism>
<evidence type="ECO:0000313" key="2">
    <source>
        <dbReference type="EMBL" id="TGZ76801.1"/>
    </source>
</evidence>